<dbReference type="EMBL" id="PPEA01000254">
    <property type="protein sequence ID" value="PQM47926.1"/>
    <property type="molecule type" value="Genomic_DNA"/>
</dbReference>
<sequence length="196" mass="20201">MLRTYADTGAASPGVRCCTPRVGNAVVAVAVIAAAGVLFTPPAAAEADPNLKDTVVSERAKTQCPPLRYDPMVEHAAEIVNRSTDDYVSHRTKNVPADGPTDSLPILKDLGSSATAALSLQGAGHNSDKDAIHGVVLEGITPGVGKVLHKGVGVFKPLEELGAPPFGDCSLNTFGVSMIHNVEHGFSLATVVLATI</sequence>
<reference evidence="1 2" key="1">
    <citation type="journal article" date="2017" name="Int. J. Syst. Evol. Microbiol.">
        <title>Mycobacterium talmoniae sp. nov., a slowly growing mycobacterium isolated from human respiratory samples.</title>
        <authorList>
            <person name="Davidson R.M."/>
            <person name="DeGroote M.A."/>
            <person name="Marola J.L."/>
            <person name="Buss S."/>
            <person name="Jones V."/>
            <person name="McNeil M.R."/>
            <person name="Freifeld A.G."/>
            <person name="Elaine Epperson L."/>
            <person name="Hasan N.A."/>
            <person name="Jackson M."/>
            <person name="Iwen P.C."/>
            <person name="Salfinger M."/>
            <person name="Strong M."/>
        </authorList>
    </citation>
    <scope>NUCLEOTIDE SEQUENCE [LARGE SCALE GENOMIC DNA]</scope>
    <source>
        <strain evidence="1 2">ATCC BAA-2683</strain>
    </source>
</reference>
<dbReference type="RefSeq" id="WP_242657115.1">
    <property type="nucleotide sequence ID" value="NZ_MLQM01000021.1"/>
</dbReference>
<dbReference type="Proteomes" id="UP000238296">
    <property type="component" value="Unassembled WGS sequence"/>
</dbReference>
<gene>
    <name evidence="1" type="ORF">C1Y40_01749</name>
</gene>
<evidence type="ECO:0000313" key="1">
    <source>
        <dbReference type="EMBL" id="PQM47926.1"/>
    </source>
</evidence>
<proteinExistence type="predicted"/>
<protein>
    <submittedName>
        <fullName evidence="1">Uncharacterized protein</fullName>
    </submittedName>
</protein>
<comment type="caution">
    <text evidence="1">The sequence shown here is derived from an EMBL/GenBank/DDBJ whole genome shotgun (WGS) entry which is preliminary data.</text>
</comment>
<name>A0A2S8BMX0_9MYCO</name>
<evidence type="ECO:0000313" key="2">
    <source>
        <dbReference type="Proteomes" id="UP000238296"/>
    </source>
</evidence>
<dbReference type="AlphaFoldDB" id="A0A2S8BMX0"/>
<accession>A0A2S8BMX0</accession>
<organism evidence="1 2">
    <name type="scientific">Mycobacterium talmoniae</name>
    <dbReference type="NCBI Taxonomy" id="1858794"/>
    <lineage>
        <taxon>Bacteria</taxon>
        <taxon>Bacillati</taxon>
        <taxon>Actinomycetota</taxon>
        <taxon>Actinomycetes</taxon>
        <taxon>Mycobacteriales</taxon>
        <taxon>Mycobacteriaceae</taxon>
        <taxon>Mycobacterium</taxon>
    </lineage>
</organism>